<comment type="caution">
    <text evidence="2">The sequence shown here is derived from an EMBL/GenBank/DDBJ whole genome shotgun (WGS) entry which is preliminary data.</text>
</comment>
<evidence type="ECO:0000313" key="3">
    <source>
        <dbReference type="Proteomes" id="UP000784294"/>
    </source>
</evidence>
<keyword evidence="3" id="KW-1185">Reference proteome</keyword>
<sequence length="73" mass="8221">MLASGTTDEDVFGRQIQGNSKHGPRGGGVCVDNEGLARKWRKSVEDGLMREILNVLPDLNVWRHRLNVYSKKD</sequence>
<dbReference type="AlphaFoldDB" id="A0A3S5AAG1"/>
<reference evidence="2" key="1">
    <citation type="submission" date="2018-11" db="EMBL/GenBank/DDBJ databases">
        <authorList>
            <consortium name="Pathogen Informatics"/>
        </authorList>
    </citation>
    <scope>NUCLEOTIDE SEQUENCE</scope>
</reference>
<protein>
    <submittedName>
        <fullName evidence="2">Uncharacterized protein</fullName>
    </submittedName>
</protein>
<accession>A0A3S5AAG1</accession>
<proteinExistence type="predicted"/>
<feature type="region of interest" description="Disordered" evidence="1">
    <location>
        <begin position="1"/>
        <end position="29"/>
    </location>
</feature>
<name>A0A3S5AAG1_9PLAT</name>
<evidence type="ECO:0000256" key="1">
    <source>
        <dbReference type="SAM" id="MobiDB-lite"/>
    </source>
</evidence>
<organism evidence="2 3">
    <name type="scientific">Protopolystoma xenopodis</name>
    <dbReference type="NCBI Taxonomy" id="117903"/>
    <lineage>
        <taxon>Eukaryota</taxon>
        <taxon>Metazoa</taxon>
        <taxon>Spiralia</taxon>
        <taxon>Lophotrochozoa</taxon>
        <taxon>Platyhelminthes</taxon>
        <taxon>Monogenea</taxon>
        <taxon>Polyopisthocotylea</taxon>
        <taxon>Polystomatidea</taxon>
        <taxon>Polystomatidae</taxon>
        <taxon>Protopolystoma</taxon>
    </lineage>
</organism>
<evidence type="ECO:0000313" key="2">
    <source>
        <dbReference type="EMBL" id="VEL19004.1"/>
    </source>
</evidence>
<dbReference type="Proteomes" id="UP000784294">
    <property type="component" value="Unassembled WGS sequence"/>
</dbReference>
<dbReference type="EMBL" id="CAAALY010039614">
    <property type="protein sequence ID" value="VEL19004.1"/>
    <property type="molecule type" value="Genomic_DNA"/>
</dbReference>
<gene>
    <name evidence="2" type="ORF">PXEA_LOCUS12444</name>
</gene>